<dbReference type="CDD" id="cd10017">
    <property type="entry name" value="B3_DNA"/>
    <property type="match status" value="1"/>
</dbReference>
<keyword evidence="8" id="KW-1185">Reference proteome</keyword>
<keyword evidence="4" id="KW-0804">Transcription</keyword>
<dbReference type="Gene3D" id="2.40.330.10">
    <property type="entry name" value="DNA-binding pseudobarrel domain"/>
    <property type="match status" value="1"/>
</dbReference>
<dbReference type="SUPFAM" id="SSF101936">
    <property type="entry name" value="DNA-binding pseudobarrel domain"/>
    <property type="match status" value="1"/>
</dbReference>
<keyword evidence="2" id="KW-0805">Transcription regulation</keyword>
<gene>
    <name evidence="7" type="ORF">QYE76_006931</name>
</gene>
<evidence type="ECO:0000313" key="7">
    <source>
        <dbReference type="EMBL" id="KAK1632616.1"/>
    </source>
</evidence>
<keyword evidence="3" id="KW-0238">DNA-binding</keyword>
<evidence type="ECO:0000256" key="5">
    <source>
        <dbReference type="ARBA" id="ARBA00023242"/>
    </source>
</evidence>
<comment type="subcellular location">
    <subcellularLocation>
        <location evidence="1">Nucleus</location>
    </subcellularLocation>
</comment>
<dbReference type="GO" id="GO:0005634">
    <property type="term" value="C:nucleus"/>
    <property type="evidence" value="ECO:0007669"/>
    <property type="project" value="UniProtKB-SubCell"/>
</dbReference>
<feature type="domain" description="TF-B3" evidence="6">
    <location>
        <begin position="57"/>
        <end position="154"/>
    </location>
</feature>
<dbReference type="GO" id="GO:0003677">
    <property type="term" value="F:DNA binding"/>
    <property type="evidence" value="ECO:0007669"/>
    <property type="project" value="UniProtKB-KW"/>
</dbReference>
<dbReference type="EMBL" id="JAUUTY010000005">
    <property type="protein sequence ID" value="KAK1632616.1"/>
    <property type="molecule type" value="Genomic_DNA"/>
</dbReference>
<evidence type="ECO:0000313" key="8">
    <source>
        <dbReference type="Proteomes" id="UP001231189"/>
    </source>
</evidence>
<dbReference type="SMART" id="SM01019">
    <property type="entry name" value="B3"/>
    <property type="match status" value="1"/>
</dbReference>
<accession>A0AAD8RVX8</accession>
<comment type="caution">
    <text evidence="7">The sequence shown here is derived from an EMBL/GenBank/DDBJ whole genome shotgun (WGS) entry which is preliminary data.</text>
</comment>
<organism evidence="7 8">
    <name type="scientific">Lolium multiflorum</name>
    <name type="common">Italian ryegrass</name>
    <name type="synonym">Lolium perenne subsp. multiflorum</name>
    <dbReference type="NCBI Taxonomy" id="4521"/>
    <lineage>
        <taxon>Eukaryota</taxon>
        <taxon>Viridiplantae</taxon>
        <taxon>Streptophyta</taxon>
        <taxon>Embryophyta</taxon>
        <taxon>Tracheophyta</taxon>
        <taxon>Spermatophyta</taxon>
        <taxon>Magnoliopsida</taxon>
        <taxon>Liliopsida</taxon>
        <taxon>Poales</taxon>
        <taxon>Poaceae</taxon>
        <taxon>BOP clade</taxon>
        <taxon>Pooideae</taxon>
        <taxon>Poodae</taxon>
        <taxon>Poeae</taxon>
        <taxon>Poeae Chloroplast Group 2 (Poeae type)</taxon>
        <taxon>Loliodinae</taxon>
        <taxon>Loliinae</taxon>
        <taxon>Lolium</taxon>
    </lineage>
</organism>
<dbReference type="Proteomes" id="UP001231189">
    <property type="component" value="Unassembled WGS sequence"/>
</dbReference>
<dbReference type="Pfam" id="PF02362">
    <property type="entry name" value="B3"/>
    <property type="match status" value="1"/>
</dbReference>
<keyword evidence="5" id="KW-0539">Nucleus</keyword>
<dbReference type="PANTHER" id="PTHR31391:SF121">
    <property type="entry name" value="B3 DOMAIN-CONTAINING PROTEIN OS08G0325100-RELATED"/>
    <property type="match status" value="1"/>
</dbReference>
<name>A0AAD8RVX8_LOLMU</name>
<proteinExistence type="predicted"/>
<dbReference type="PROSITE" id="PS50863">
    <property type="entry name" value="B3"/>
    <property type="match status" value="1"/>
</dbReference>
<protein>
    <recommendedName>
        <fullName evidence="6">TF-B3 domain-containing protein</fullName>
    </recommendedName>
</protein>
<evidence type="ECO:0000259" key="6">
    <source>
        <dbReference type="PROSITE" id="PS50863"/>
    </source>
</evidence>
<evidence type="ECO:0000256" key="2">
    <source>
        <dbReference type="ARBA" id="ARBA00023015"/>
    </source>
</evidence>
<evidence type="ECO:0000256" key="3">
    <source>
        <dbReference type="ARBA" id="ARBA00023125"/>
    </source>
</evidence>
<dbReference type="InterPro" id="IPR015300">
    <property type="entry name" value="DNA-bd_pseudobarrel_sf"/>
</dbReference>
<dbReference type="AlphaFoldDB" id="A0AAD8RVX8"/>
<sequence>MYGRLHFLISEFLTDRHFWSPGRPSVCVCCGEGDGREIDEDGACEDCATQRRYLYATKRFFIVATDDFRDNLMFGMVYASACLPDKTHPLMLRMEGRKEQWCATLCVGCRNQRRVYEGWNEFVRDNQLKPGDICLFEVSSRDSTSLTMTVHLVR</sequence>
<evidence type="ECO:0000256" key="1">
    <source>
        <dbReference type="ARBA" id="ARBA00004123"/>
    </source>
</evidence>
<reference evidence="7" key="1">
    <citation type="submission" date="2023-07" db="EMBL/GenBank/DDBJ databases">
        <title>A chromosome-level genome assembly of Lolium multiflorum.</title>
        <authorList>
            <person name="Chen Y."/>
            <person name="Copetti D."/>
            <person name="Kolliker R."/>
            <person name="Studer B."/>
        </authorList>
    </citation>
    <scope>NUCLEOTIDE SEQUENCE</scope>
    <source>
        <strain evidence="7">02402/16</strain>
        <tissue evidence="7">Leaf</tissue>
    </source>
</reference>
<evidence type="ECO:0000256" key="4">
    <source>
        <dbReference type="ARBA" id="ARBA00023163"/>
    </source>
</evidence>
<dbReference type="InterPro" id="IPR003340">
    <property type="entry name" value="B3_DNA-bd"/>
</dbReference>
<dbReference type="PANTHER" id="PTHR31391">
    <property type="entry name" value="B3 DOMAIN-CONTAINING PROTEIN OS11G0197600-RELATED"/>
    <property type="match status" value="1"/>
</dbReference>
<dbReference type="InterPro" id="IPR044837">
    <property type="entry name" value="REM16-like"/>
</dbReference>